<dbReference type="GO" id="GO:0042597">
    <property type="term" value="C:periplasmic space"/>
    <property type="evidence" value="ECO:0007669"/>
    <property type="project" value="UniProtKB-SubCell"/>
</dbReference>
<organism evidence="3 4">
    <name type="scientific">Duganella rivi</name>
    <dbReference type="NCBI Taxonomy" id="2666083"/>
    <lineage>
        <taxon>Bacteria</taxon>
        <taxon>Pseudomonadati</taxon>
        <taxon>Pseudomonadota</taxon>
        <taxon>Betaproteobacteria</taxon>
        <taxon>Burkholderiales</taxon>
        <taxon>Oxalobacteraceae</taxon>
        <taxon>Telluria group</taxon>
        <taxon>Duganella</taxon>
    </lineage>
</organism>
<protein>
    <submittedName>
        <fullName evidence="3">Extracellular solute-binding protein</fullName>
    </submittedName>
</protein>
<sequence>MALAALLANPASAAPQTIEFWTFSMKPKFTPYYEKLVKNYEAANPGVRVEWVDFPWDIIQTKLVTRIVAGTPPALVNLNVPWADEFARDGLLAPVDTLLADARPRYLASTLEDLTFNGKTYGFPMYSNVAVIAYNTQIFKAAGIPHAPRDLDEQLLFARQIAARTGKAGLCPALSKIDGLMMQQGLPVISKGKAVFNSPGHVALIRKLAETYKAGGLLKDALFAEDNFPAAIDAYKGGRLGMLLAPPTAVKRIESDAKDIYAITDVAPAPLGPTGIADGGWLIHFAVPKNVDAKLLPAVGKFARYLTNDANQLAFAKQASVYPAMAQAANDPFFTTVPPKAGAAEKAVAAGAVSMPHSHTLYVAGITDYDELRRYLVKAVEAGVTGKQDIKQALDQAVAIWNKKLAAQRSH</sequence>
<comment type="similarity">
    <text evidence="2">Belongs to the bacterial solute-binding protein 1 family.</text>
</comment>
<dbReference type="EMBL" id="WWCK01000001">
    <property type="protein sequence ID" value="MYM65508.1"/>
    <property type="molecule type" value="Genomic_DNA"/>
</dbReference>
<proteinExistence type="inferred from homology"/>
<gene>
    <name evidence="3" type="ORF">GTP45_01500</name>
</gene>
<comment type="caution">
    <text evidence="3">The sequence shown here is derived from an EMBL/GenBank/DDBJ whole genome shotgun (WGS) entry which is preliminary data.</text>
</comment>
<keyword evidence="4" id="KW-1185">Reference proteome</keyword>
<evidence type="ECO:0000313" key="3">
    <source>
        <dbReference type="EMBL" id="MYM65508.1"/>
    </source>
</evidence>
<evidence type="ECO:0000256" key="2">
    <source>
        <dbReference type="ARBA" id="ARBA00008520"/>
    </source>
</evidence>
<evidence type="ECO:0000256" key="1">
    <source>
        <dbReference type="ARBA" id="ARBA00004418"/>
    </source>
</evidence>
<dbReference type="InterPro" id="IPR050490">
    <property type="entry name" value="Bact_solute-bd_prot1"/>
</dbReference>
<dbReference type="PANTHER" id="PTHR43649">
    <property type="entry name" value="ARABINOSE-BINDING PROTEIN-RELATED"/>
    <property type="match status" value="1"/>
</dbReference>
<dbReference type="InterPro" id="IPR006059">
    <property type="entry name" value="SBP"/>
</dbReference>
<dbReference type="Gene3D" id="3.40.190.10">
    <property type="entry name" value="Periplasmic binding protein-like II"/>
    <property type="match status" value="1"/>
</dbReference>
<reference evidence="3 4" key="1">
    <citation type="submission" date="2019-12" db="EMBL/GenBank/DDBJ databases">
        <title>Novel species isolated from a subtropical stream in China.</title>
        <authorList>
            <person name="Lu H."/>
        </authorList>
    </citation>
    <scope>NUCLEOTIDE SEQUENCE [LARGE SCALE GENOMIC DNA]</scope>
    <source>
        <strain evidence="3 4">FT55W</strain>
    </source>
</reference>
<dbReference type="Pfam" id="PF13416">
    <property type="entry name" value="SBP_bac_8"/>
    <property type="match status" value="1"/>
</dbReference>
<dbReference type="PANTHER" id="PTHR43649:SF12">
    <property type="entry name" value="DIACETYLCHITOBIOSE BINDING PROTEIN DASA"/>
    <property type="match status" value="1"/>
</dbReference>
<dbReference type="SUPFAM" id="SSF53850">
    <property type="entry name" value="Periplasmic binding protein-like II"/>
    <property type="match status" value="1"/>
</dbReference>
<dbReference type="Proteomes" id="UP000450012">
    <property type="component" value="Unassembled WGS sequence"/>
</dbReference>
<name>A0A7X4GL95_9BURK</name>
<accession>A0A7X4GL95</accession>
<comment type="subcellular location">
    <subcellularLocation>
        <location evidence="1">Periplasm</location>
    </subcellularLocation>
</comment>
<dbReference type="AlphaFoldDB" id="A0A7X4GL95"/>
<evidence type="ECO:0000313" key="4">
    <source>
        <dbReference type="Proteomes" id="UP000450012"/>
    </source>
</evidence>